<dbReference type="Proteomes" id="UP000219546">
    <property type="component" value="Unassembled WGS sequence"/>
</dbReference>
<dbReference type="CDD" id="cd00077">
    <property type="entry name" value="HDc"/>
    <property type="match status" value="1"/>
</dbReference>
<sequence length="358" mass="40797">MKVKRRDLIEGCIVKEDIFSQSVHPLVTKKTVITNDILEVLQAFLIEEVSIEKTLENGDPFPNIESHEETIKKTEFTTFYSDYMKAVEVYKTEFIKWQAGSPINILKIRELMIPLLIRFYNESNELLLIHRYTKQENYLYHHSVATGLISGYLALKQNIPSGEAAQVALAGVMADCGLSKVDLKVLNKRKNFSIQEEEEIRKHPLYSYNLLKNIPSLKDAVKLAVLQHHERLDGSGYPLKESAKRVHKFSRIIAVADFYHKMCTGEGISTGLSPFKAVEIMTEDSFGKFDIEIVQVLLRNVAKFSLGSTVKLNDGSIGDVMFVDSKSPLRPIIKVEKTDQLLDLRTNRAYLIDYIIKI</sequence>
<proteinExistence type="predicted"/>
<dbReference type="SUPFAM" id="SSF109604">
    <property type="entry name" value="HD-domain/PDEase-like"/>
    <property type="match status" value="1"/>
</dbReference>
<evidence type="ECO:0000313" key="3">
    <source>
        <dbReference type="Proteomes" id="UP000219546"/>
    </source>
</evidence>
<dbReference type="Gene3D" id="1.10.3210.10">
    <property type="entry name" value="Hypothetical protein af1432"/>
    <property type="match status" value="1"/>
</dbReference>
<feature type="domain" description="HD-GYP" evidence="1">
    <location>
        <begin position="117"/>
        <end position="313"/>
    </location>
</feature>
<dbReference type="Pfam" id="PF13487">
    <property type="entry name" value="HD_5"/>
    <property type="match status" value="1"/>
</dbReference>
<dbReference type="PROSITE" id="PS51832">
    <property type="entry name" value="HD_GYP"/>
    <property type="match status" value="1"/>
</dbReference>
<gene>
    <name evidence="2" type="ORF">SAMN05877753_1012</name>
</gene>
<dbReference type="InterPro" id="IPR037522">
    <property type="entry name" value="HD_GYP_dom"/>
</dbReference>
<organism evidence="2 3">
    <name type="scientific">Bacillus oleivorans</name>
    <dbReference type="NCBI Taxonomy" id="1448271"/>
    <lineage>
        <taxon>Bacteria</taxon>
        <taxon>Bacillati</taxon>
        <taxon>Bacillota</taxon>
        <taxon>Bacilli</taxon>
        <taxon>Bacillales</taxon>
        <taxon>Bacillaceae</taxon>
        <taxon>Bacillus</taxon>
    </lineage>
</organism>
<name>A0A285CGI3_9BACI</name>
<dbReference type="EMBL" id="OAOP01000001">
    <property type="protein sequence ID" value="SNX66691.1"/>
    <property type="molecule type" value="Genomic_DNA"/>
</dbReference>
<dbReference type="AlphaFoldDB" id="A0A285CGI3"/>
<evidence type="ECO:0000313" key="2">
    <source>
        <dbReference type="EMBL" id="SNX66691.1"/>
    </source>
</evidence>
<protein>
    <submittedName>
        <fullName evidence="2">HD-GYP domain-containing protein (C-di-GMP phosphodiesterase class II)</fullName>
    </submittedName>
</protein>
<dbReference type="PANTHER" id="PTHR43155">
    <property type="entry name" value="CYCLIC DI-GMP PHOSPHODIESTERASE PA4108-RELATED"/>
    <property type="match status" value="1"/>
</dbReference>
<dbReference type="InterPro" id="IPR003607">
    <property type="entry name" value="HD/PDEase_dom"/>
</dbReference>
<dbReference type="PANTHER" id="PTHR43155:SF2">
    <property type="entry name" value="CYCLIC DI-GMP PHOSPHODIESTERASE PA4108"/>
    <property type="match status" value="1"/>
</dbReference>
<keyword evidence="3" id="KW-1185">Reference proteome</keyword>
<evidence type="ECO:0000259" key="1">
    <source>
        <dbReference type="PROSITE" id="PS51832"/>
    </source>
</evidence>
<dbReference type="RefSeq" id="WP_179714119.1">
    <property type="nucleotide sequence ID" value="NZ_JBEPMQ010000016.1"/>
</dbReference>
<reference evidence="2 3" key="1">
    <citation type="submission" date="2017-08" db="EMBL/GenBank/DDBJ databases">
        <authorList>
            <person name="de Groot N.N."/>
        </authorList>
    </citation>
    <scope>NUCLEOTIDE SEQUENCE [LARGE SCALE GENOMIC DNA]</scope>
    <source>
        <strain evidence="2 3">JC228</strain>
    </source>
</reference>
<accession>A0A285CGI3</accession>